<dbReference type="EMBL" id="CALOZG010000042">
    <property type="protein sequence ID" value="CAH4034858.1"/>
    <property type="molecule type" value="Genomic_DNA"/>
</dbReference>
<accession>A0A9P0XG04</accession>
<comment type="caution">
    <text evidence="2">The sequence shown here is derived from an EMBL/GenBank/DDBJ whole genome shotgun (WGS) entry which is preliminary data.</text>
</comment>
<protein>
    <submittedName>
        <fullName evidence="2">Uncharacterized protein</fullName>
    </submittedName>
</protein>
<keyword evidence="3" id="KW-1185">Reference proteome</keyword>
<evidence type="ECO:0000313" key="3">
    <source>
        <dbReference type="Proteomes" id="UP001152562"/>
    </source>
</evidence>
<sequence>MKSILLFTVIASITVQLCVCSHKKLTSTTEAAESTTQEATVTSPMMDAAPNIEVKSEVIPASPQIAGTAT</sequence>
<organism evidence="2 3">
    <name type="scientific">Pieris brassicae</name>
    <name type="common">White butterfly</name>
    <name type="synonym">Large white butterfly</name>
    <dbReference type="NCBI Taxonomy" id="7116"/>
    <lineage>
        <taxon>Eukaryota</taxon>
        <taxon>Metazoa</taxon>
        <taxon>Ecdysozoa</taxon>
        <taxon>Arthropoda</taxon>
        <taxon>Hexapoda</taxon>
        <taxon>Insecta</taxon>
        <taxon>Pterygota</taxon>
        <taxon>Neoptera</taxon>
        <taxon>Endopterygota</taxon>
        <taxon>Lepidoptera</taxon>
        <taxon>Glossata</taxon>
        <taxon>Ditrysia</taxon>
        <taxon>Papilionoidea</taxon>
        <taxon>Pieridae</taxon>
        <taxon>Pierinae</taxon>
        <taxon>Pieris</taxon>
    </lineage>
</organism>
<evidence type="ECO:0000313" key="2">
    <source>
        <dbReference type="EMBL" id="CAH4034858.1"/>
    </source>
</evidence>
<dbReference type="Proteomes" id="UP001152562">
    <property type="component" value="Unassembled WGS sequence"/>
</dbReference>
<reference evidence="2" key="1">
    <citation type="submission" date="2022-05" db="EMBL/GenBank/DDBJ databases">
        <authorList>
            <person name="Okamura Y."/>
        </authorList>
    </citation>
    <scope>NUCLEOTIDE SEQUENCE</scope>
</reference>
<dbReference type="AlphaFoldDB" id="A0A9P0XG04"/>
<gene>
    <name evidence="2" type="ORF">PIBRA_LOCUS10998</name>
</gene>
<feature type="signal peptide" evidence="1">
    <location>
        <begin position="1"/>
        <end position="20"/>
    </location>
</feature>
<feature type="chain" id="PRO_5040431620" evidence="1">
    <location>
        <begin position="21"/>
        <end position="70"/>
    </location>
</feature>
<evidence type="ECO:0000256" key="1">
    <source>
        <dbReference type="SAM" id="SignalP"/>
    </source>
</evidence>
<proteinExistence type="predicted"/>
<keyword evidence="1" id="KW-0732">Signal</keyword>
<name>A0A9P0XG04_PIEBR</name>